<keyword evidence="7" id="KW-0677">Repeat</keyword>
<feature type="domain" description="Sema" evidence="18">
    <location>
        <begin position="13"/>
        <end position="497"/>
    </location>
</feature>
<feature type="chain" id="PRO_5034289180" evidence="17">
    <location>
        <begin position="20"/>
        <end position="1790"/>
    </location>
</feature>
<dbReference type="CDD" id="cd12792">
    <property type="entry name" value="RasGAP_plexin_B2"/>
    <property type="match status" value="1"/>
</dbReference>
<dbReference type="Gene3D" id="1.10.506.10">
    <property type="entry name" value="GTPase Activation - p120gap, domain 1"/>
    <property type="match status" value="1"/>
</dbReference>
<dbReference type="GO" id="GO:0017154">
    <property type="term" value="F:semaphorin receptor activity"/>
    <property type="evidence" value="ECO:0007669"/>
    <property type="project" value="InterPro"/>
</dbReference>
<evidence type="ECO:0000313" key="20">
    <source>
        <dbReference type="Proteomes" id="UP000694427"/>
    </source>
</evidence>
<dbReference type="GO" id="GO:0050772">
    <property type="term" value="P:positive regulation of axonogenesis"/>
    <property type="evidence" value="ECO:0007669"/>
    <property type="project" value="TreeGrafter"/>
</dbReference>
<evidence type="ECO:0000256" key="3">
    <source>
        <dbReference type="ARBA" id="ARBA00022475"/>
    </source>
</evidence>
<dbReference type="Pfam" id="PF24479">
    <property type="entry name" value="PSI_PlexinA-B"/>
    <property type="match status" value="1"/>
</dbReference>
<feature type="coiled-coil region" evidence="14">
    <location>
        <begin position="1170"/>
        <end position="1197"/>
    </location>
</feature>
<evidence type="ECO:0000256" key="12">
    <source>
        <dbReference type="ARBA" id="ARBA00023180"/>
    </source>
</evidence>
<dbReference type="FunFam" id="3.10.20.90:FF:000102">
    <property type="entry name" value="Plexin B2"/>
    <property type="match status" value="1"/>
</dbReference>
<evidence type="ECO:0000256" key="1">
    <source>
        <dbReference type="ARBA" id="ARBA00004251"/>
    </source>
</evidence>
<dbReference type="PANTHER" id="PTHR22625:SF9">
    <property type="entry name" value="PLEXIN-B2"/>
    <property type="match status" value="1"/>
</dbReference>
<dbReference type="InterPro" id="IPR013548">
    <property type="entry name" value="Plexin_cytoplasmic_RasGAP_dom"/>
</dbReference>
<dbReference type="InterPro" id="IPR036352">
    <property type="entry name" value="Semap_dom_sf"/>
</dbReference>
<keyword evidence="14" id="KW-0175">Coiled coil</keyword>
<feature type="signal peptide" evidence="17">
    <location>
        <begin position="1"/>
        <end position="19"/>
    </location>
</feature>
<keyword evidence="5 16" id="KW-0812">Transmembrane</keyword>
<evidence type="ECO:0000256" key="7">
    <source>
        <dbReference type="ARBA" id="ARBA00022737"/>
    </source>
</evidence>
<evidence type="ECO:0000256" key="15">
    <source>
        <dbReference type="SAM" id="MobiDB-lite"/>
    </source>
</evidence>
<dbReference type="FunFam" id="2.60.40.10:FF:000798">
    <property type="entry name" value="Plexin B2"/>
    <property type="match status" value="1"/>
</dbReference>
<dbReference type="SUPFAM" id="SSF48350">
    <property type="entry name" value="GTPase activation domain, GAP"/>
    <property type="match status" value="1"/>
</dbReference>
<dbReference type="GO" id="GO:0007162">
    <property type="term" value="P:negative regulation of cell adhesion"/>
    <property type="evidence" value="ECO:0007669"/>
    <property type="project" value="TreeGrafter"/>
</dbReference>
<keyword evidence="10" id="KW-1015">Disulfide bond</keyword>
<evidence type="ECO:0000259" key="18">
    <source>
        <dbReference type="PROSITE" id="PS51004"/>
    </source>
</evidence>
<dbReference type="Proteomes" id="UP000694427">
    <property type="component" value="Unplaced"/>
</dbReference>
<evidence type="ECO:0000256" key="13">
    <source>
        <dbReference type="PROSITE-ProRule" id="PRU00352"/>
    </source>
</evidence>
<keyword evidence="6 17" id="KW-0732">Signal</keyword>
<organism evidence="19 20">
    <name type="scientific">Cyprinus carpio</name>
    <name type="common">Common carp</name>
    <dbReference type="NCBI Taxonomy" id="7962"/>
    <lineage>
        <taxon>Eukaryota</taxon>
        <taxon>Metazoa</taxon>
        <taxon>Chordata</taxon>
        <taxon>Craniata</taxon>
        <taxon>Vertebrata</taxon>
        <taxon>Euteleostomi</taxon>
        <taxon>Actinopterygii</taxon>
        <taxon>Neopterygii</taxon>
        <taxon>Teleostei</taxon>
        <taxon>Ostariophysi</taxon>
        <taxon>Cypriniformes</taxon>
        <taxon>Cyprinidae</taxon>
        <taxon>Cyprininae</taxon>
        <taxon>Cyprinus</taxon>
    </lineage>
</organism>
<reference evidence="19" key="2">
    <citation type="submission" date="2025-09" db="UniProtKB">
        <authorList>
            <consortium name="Ensembl"/>
        </authorList>
    </citation>
    <scope>IDENTIFICATION</scope>
</reference>
<keyword evidence="4" id="KW-0597">Phosphoprotein</keyword>
<comment type="subcellular location">
    <subcellularLocation>
        <location evidence="1">Cell membrane</location>
        <topology evidence="1">Single-pass type I membrane protein</topology>
    </subcellularLocation>
</comment>
<dbReference type="GO" id="GO:0007411">
    <property type="term" value="P:axon guidance"/>
    <property type="evidence" value="ECO:0007669"/>
    <property type="project" value="UniProtKB-ARBA"/>
</dbReference>
<comment type="caution">
    <text evidence="13">Lacks conserved residue(s) required for the propagation of feature annotation.</text>
</comment>
<evidence type="ECO:0000256" key="8">
    <source>
        <dbReference type="ARBA" id="ARBA00022989"/>
    </source>
</evidence>
<dbReference type="Pfam" id="PF01833">
    <property type="entry name" value="TIG"/>
    <property type="match status" value="2"/>
</dbReference>
<dbReference type="InterPro" id="IPR014756">
    <property type="entry name" value="Ig_E-set"/>
</dbReference>
<dbReference type="InterPro" id="IPR041019">
    <property type="entry name" value="TIG1_plexin"/>
</dbReference>
<dbReference type="InterPro" id="IPR046800">
    <property type="entry name" value="Plexin_RBD"/>
</dbReference>
<evidence type="ECO:0000256" key="14">
    <source>
        <dbReference type="SAM" id="Coils"/>
    </source>
</evidence>
<evidence type="ECO:0000256" key="2">
    <source>
        <dbReference type="ARBA" id="ARBA00010297"/>
    </source>
</evidence>
<dbReference type="Pfam" id="PF24317">
    <property type="entry name" value="PSI_Plexin-B"/>
    <property type="match status" value="1"/>
</dbReference>
<evidence type="ECO:0000256" key="10">
    <source>
        <dbReference type="ARBA" id="ARBA00023157"/>
    </source>
</evidence>
<dbReference type="SMART" id="SM00630">
    <property type="entry name" value="Sema"/>
    <property type="match status" value="1"/>
</dbReference>
<dbReference type="Gene3D" id="2.60.40.10">
    <property type="entry name" value="Immunoglobulins"/>
    <property type="match status" value="3"/>
</dbReference>
<dbReference type="FunFam" id="2.60.40.10:FF:000131">
    <property type="entry name" value="Plexin A2"/>
    <property type="match status" value="1"/>
</dbReference>
<evidence type="ECO:0000256" key="6">
    <source>
        <dbReference type="ARBA" id="ARBA00022729"/>
    </source>
</evidence>
<dbReference type="InterPro" id="IPR016201">
    <property type="entry name" value="PSI"/>
</dbReference>
<dbReference type="GO" id="GO:0030334">
    <property type="term" value="P:regulation of cell migration"/>
    <property type="evidence" value="ECO:0007669"/>
    <property type="project" value="TreeGrafter"/>
</dbReference>
<dbReference type="InterPro" id="IPR057533">
    <property type="entry name" value="PSI_Plexin-B"/>
</dbReference>
<dbReference type="Pfam" id="PF08337">
    <property type="entry name" value="Plexin_cytopl"/>
    <property type="match status" value="1"/>
</dbReference>
<name>A0A8C1JQA5_CYPCA</name>
<evidence type="ECO:0000256" key="17">
    <source>
        <dbReference type="SAM" id="SignalP"/>
    </source>
</evidence>
<keyword evidence="12" id="KW-0325">Glycoprotein</keyword>
<dbReference type="Pfam" id="PF17960">
    <property type="entry name" value="TIG_plexin"/>
    <property type="match status" value="1"/>
</dbReference>
<keyword evidence="3" id="KW-1003">Cell membrane</keyword>
<evidence type="ECO:0000256" key="9">
    <source>
        <dbReference type="ARBA" id="ARBA00023136"/>
    </source>
</evidence>
<dbReference type="InterPro" id="IPR015943">
    <property type="entry name" value="WD40/YVTN_repeat-like_dom_sf"/>
</dbReference>
<dbReference type="GO" id="GO:0008360">
    <property type="term" value="P:regulation of cell shape"/>
    <property type="evidence" value="ECO:0007669"/>
    <property type="project" value="TreeGrafter"/>
</dbReference>
<keyword evidence="11" id="KW-0675">Receptor</keyword>
<feature type="transmembrane region" description="Helical" evidence="16">
    <location>
        <begin position="1153"/>
        <end position="1173"/>
    </location>
</feature>
<dbReference type="PROSITE" id="PS51004">
    <property type="entry name" value="SEMA"/>
    <property type="match status" value="1"/>
</dbReference>
<dbReference type="SMART" id="SM00423">
    <property type="entry name" value="PSI"/>
    <property type="match status" value="3"/>
</dbReference>
<dbReference type="SUPFAM" id="SSF103575">
    <property type="entry name" value="Plexin repeat"/>
    <property type="match status" value="1"/>
</dbReference>
<dbReference type="FunFam" id="1.10.506.10:FF:000035">
    <property type="entry name" value="Plexin b2a"/>
    <property type="match status" value="1"/>
</dbReference>
<evidence type="ECO:0000256" key="11">
    <source>
        <dbReference type="ARBA" id="ARBA00023170"/>
    </source>
</evidence>
<dbReference type="InterPro" id="IPR008936">
    <property type="entry name" value="Rho_GTPase_activation_prot"/>
</dbReference>
<evidence type="ECO:0000256" key="16">
    <source>
        <dbReference type="SAM" id="Phobius"/>
    </source>
</evidence>
<dbReference type="GO" id="GO:0002116">
    <property type="term" value="C:semaphorin receptor complex"/>
    <property type="evidence" value="ECO:0007669"/>
    <property type="project" value="TreeGrafter"/>
</dbReference>
<dbReference type="SUPFAM" id="SSF101912">
    <property type="entry name" value="Sema domain"/>
    <property type="match status" value="1"/>
</dbReference>
<dbReference type="Pfam" id="PF01403">
    <property type="entry name" value="Sema"/>
    <property type="match status" value="1"/>
</dbReference>
<comment type="similarity">
    <text evidence="2">Belongs to the plexin family.</text>
</comment>
<dbReference type="SUPFAM" id="SSF81296">
    <property type="entry name" value="E set domains"/>
    <property type="match status" value="3"/>
</dbReference>
<dbReference type="InterPro" id="IPR013783">
    <property type="entry name" value="Ig-like_fold"/>
</dbReference>
<dbReference type="GO" id="GO:0005886">
    <property type="term" value="C:plasma membrane"/>
    <property type="evidence" value="ECO:0007669"/>
    <property type="project" value="UniProtKB-SubCell"/>
</dbReference>
<dbReference type="InterPro" id="IPR001627">
    <property type="entry name" value="Semap_dom"/>
</dbReference>
<dbReference type="InterPro" id="IPR031148">
    <property type="entry name" value="Plexin"/>
</dbReference>
<evidence type="ECO:0000256" key="4">
    <source>
        <dbReference type="ARBA" id="ARBA00022553"/>
    </source>
</evidence>
<accession>A0A8C1JQA5</accession>
<dbReference type="InterPro" id="IPR002909">
    <property type="entry name" value="IPT_dom"/>
</dbReference>
<keyword evidence="8 16" id="KW-1133">Transmembrane helix</keyword>
<protein>
    <submittedName>
        <fullName evidence="19">Plexin b2b</fullName>
    </submittedName>
</protein>
<dbReference type="PANTHER" id="PTHR22625">
    <property type="entry name" value="PLEXIN"/>
    <property type="match status" value="1"/>
</dbReference>
<dbReference type="SMART" id="SM00429">
    <property type="entry name" value="IPT"/>
    <property type="match status" value="3"/>
</dbReference>
<proteinExistence type="inferred from homology"/>
<keyword evidence="20" id="KW-1185">Reference proteome</keyword>
<reference evidence="19" key="1">
    <citation type="submission" date="2025-08" db="UniProtKB">
        <authorList>
            <consortium name="Ensembl"/>
        </authorList>
    </citation>
    <scope>IDENTIFICATION</scope>
</reference>
<sequence length="1790" mass="201062">MATWLPVFLLVLQVTTAFSEDPRLEFSTDTPINNVAKDPQTGRVYLGAVNAIYQLNSSLHLEARAETGPKKDARGCTPPVSTCQDLKDTNNTNKLLLVHSANGSLIVCGSLYRGICSLLNLTNVKEQIYYSDSKGERTYATSTEEHVSVVGVMATLEIDDKPFSVFLVGKGYGSMDSSKLISTRIVQNYRDWVVFESIIEASTVQAVPFVPKYLHDFRFAFKNDNFVYFLFSRTLGGTDNKNFTFVSRLCENDNHYYSYTELQLSCGLKNRYNKVQAAYLTEPGKELAQAITESGEYGNVREWDKVLFVVASSEEGTTESALCMYPLKNINQKLLAIVTACYTDNGKIDDRLVVESPYTSSKDDPCVKHSKDIVNQYKCGADFLPSPLASRQEFALKANPVFIRQNLLTAVAVAVENDHTVAFLGHNAGEVIKITKVPVQACHLKSDCQSCVAQRDPYCGWCVLEGRCTRRSECSRAEEKNGWLWSPNQQCVKIVSFHPPNLSCLKSQQVEINVRSLPILRDSDRILCTFGSYQSNARMVDGRISCRLPEQHLIPPTPAHQDFVAVPVHIFVNGSVRFASSEYKFYNCAAAVRKAENTPCTSCVSSAWGCQWNIAAHTCTDLSDAETGASIIKHRQSCPRFENPDPVLIPVGYKTRISFEGINLDPYKVSSVCTLLKAALTLPLICLFQFSFDKAHETNVLFHVRDKHTGKKIDSSLSVTLYNCSLGREDCSLCKNADPKYQCVWCTQSSSCVYDQLCASKEPKECPDPQITDITPRFGPLEGGIAVTIKGSNLGIQKDDIKNITVAGVPCKHLRERYSVSTSVVCEIGSAKLYKTGEVEIEVGRGKKGISTKTVRFTYRDPVAQSVSPNQGPKAGGTVLTISGIYLHTASKEDLQVMVDNVPCRVESFGEQITCKLSEYRGETVPSAHLPVTIQYGKHTTTTIKTAFQFSSNPSVSDHQPRSSFICGGRQIMVVGSGFDLVQKATIKVVASAGEWSGQAVLEEGSKHKNDTVIMFLSPAVNESQFFRTYVQLDDLQTELTPFEYHPDPTFDRLNKTVITENSMIIVTGRGFSKAMTAKEAQAFVGDAPCNVNTLQDEKLFLDPPSTAPSARSKRQRRDTGSDPLDLVIKFGNGEWLVGSVRYERKYSLPLPIIIPAVVVPMLLIIAISVVCYRRKSQQAEREYEKVKHQLENLEESVRDRCKKEFTDLMIEMEDHSNDISEGRIPFLDYKTYTDRVFFLPSKDGANDVMITGKLDIPESRRATVTQALSQFSNLLNSKTFLINFIRTLEGRPDFNARAKVYFASLLTVALHGKLEYYTDIMRTLLLGLMEDYVHSKNPKLLLRRSETVVERMLSNWMSICLYQFLKDTAGEPLYKLFRAIKHQIEKGPVDAQLKKAKYTLNDTGLLGDDVEYIVLTLQVLVQGEGPDITPVKVLNCDTISQVKEKIIEQVYKNLPHSQRPKVDSVTLEWRPGSTGQILSDLDVTSQKEGRWRRINTLAHYNVRDNATVVLSRVQHTQQSYDQNHDNHEERNALLEDDKVFHLVRPADELDEMKSKRGSIKDKSMTKAITEIYLTRLLSVKGTLQQFVDDFFRSVLCSGTSVPPAVKYFFDFLDEQALRHENVDEETIHIWKTNSLPLRFWVNILKNPHFIFDVHVSEVVDASLSVIAQTFMDACTKTEHKLSRDSPSNKLLYAKEISTYKRMVDEYYKGIRQMVSVSDQEMNTHLAEVSRSHTDKLNTQVALHQLYRYASKYYDGIIMSLDEDPAAQSKQLTLRLQQIAAALENKVTDL</sequence>
<dbReference type="Gene3D" id="3.10.20.90">
    <property type="entry name" value="Phosphatidylinositol 3-kinase Catalytic Subunit, Chain A, domain 1"/>
    <property type="match status" value="1"/>
</dbReference>
<dbReference type="Ensembl" id="ENSCCRT00010039382.1">
    <property type="protein sequence ID" value="ENSCCRP00010035858.1"/>
    <property type="gene ID" value="ENSCCRG00010013062.1"/>
</dbReference>
<evidence type="ECO:0000313" key="19">
    <source>
        <dbReference type="Ensembl" id="ENSCCRP00010035858.1"/>
    </source>
</evidence>
<dbReference type="Pfam" id="PF20170">
    <property type="entry name" value="Plexin_RBD"/>
    <property type="match status" value="1"/>
</dbReference>
<dbReference type="FunFam" id="2.130.10.10:FF:000812">
    <property type="entry name" value="Plexin B2a"/>
    <property type="match status" value="1"/>
</dbReference>
<evidence type="ECO:0000256" key="5">
    <source>
        <dbReference type="ARBA" id="ARBA00022692"/>
    </source>
</evidence>
<dbReference type="FunFam" id="2.60.40.10:FF:000203">
    <property type="entry name" value="Plexin B2"/>
    <property type="match status" value="1"/>
</dbReference>
<keyword evidence="9 16" id="KW-0472">Membrane</keyword>
<feature type="region of interest" description="Disordered" evidence="15">
    <location>
        <begin position="1102"/>
        <end position="1121"/>
    </location>
</feature>
<dbReference type="Gene3D" id="2.130.10.10">
    <property type="entry name" value="YVTN repeat-like/Quinoprotein amine dehydrogenase"/>
    <property type="match status" value="1"/>
</dbReference>